<dbReference type="OrthoDB" id="5973539at2759"/>
<dbReference type="GO" id="GO:0005634">
    <property type="term" value="C:nucleus"/>
    <property type="evidence" value="ECO:0007669"/>
    <property type="project" value="UniProtKB-SubCell"/>
</dbReference>
<evidence type="ECO:0000313" key="16">
    <source>
        <dbReference type="EMBL" id="KAG1541657.1"/>
    </source>
</evidence>
<dbReference type="InterPro" id="IPR027353">
    <property type="entry name" value="NET_dom"/>
</dbReference>
<evidence type="ECO:0000256" key="1">
    <source>
        <dbReference type="ARBA" id="ARBA00001928"/>
    </source>
</evidence>
<dbReference type="NCBIfam" id="TIGR00163">
    <property type="entry name" value="PS_decarb"/>
    <property type="match status" value="1"/>
</dbReference>
<evidence type="ECO:0000259" key="15">
    <source>
        <dbReference type="PROSITE" id="PS51037"/>
    </source>
</evidence>
<protein>
    <recommendedName>
        <fullName evidence="3">phosphatidylserine decarboxylase</fullName>
        <ecNumber evidence="3">4.1.1.65</ecNumber>
    </recommendedName>
</protein>
<dbReference type="GO" id="GO:0046474">
    <property type="term" value="P:glycerophospholipid biosynthetic process"/>
    <property type="evidence" value="ECO:0007669"/>
    <property type="project" value="UniProtKB-ARBA"/>
</dbReference>
<keyword evidence="8" id="KW-0456">Lyase</keyword>
<name>A0A9P6Y843_RHIOR</name>
<sequence length="637" mass="73229">MDADIVRTDQASFEAKHDDIEQHIEKGDKEQLMRSFTQIIDQSTSPEHVIGQDGIHAPTTKAPRHWYRRKLTGWIHSHLVPEGFKKAVEKKYGNFVVIRSTGEYHYEEMPIYTRIGMHLLFGGYYRGKVVSSNLMHELFLKESLRQGIYFNKPESVRQIPSFIEHYNIDMEEYVMSNVDEYHTFNEFFTRAILPEKRPIADPEDENRIVSSADCRLNVFNSITTATQLWVKGRDFNLINLLQNRELAEELDGGSLAIFRLAPQDYHRFHIPTSGTIVSIESIQGTYYTVNPCVVNEDLDVFTDNHRCIVTVQSPLGFKYAVVCIGALLVGSIVFTNAEEGKTLEKGQEMGYFQYGGSTVITVFPKDLVEWDEDLLSNSNKSVETLVNMGENRVEYVLHPTFENPVRTSFKEPYLLQEKGWGEFDMRVVLYFKNDWAEPQNIFFDLHFREPTYTILHKVTFYHPPLPLARLITHEFPPSDVEIAPRKRKMSPSLSNITTTKKARTPPSIIDDNSSESNGQDTIVDHVYDEKDVDTIDAIHSAAIDEHTRKAWGLPDNIDICKLAKRLTTLTSEQTEEVEFMIKNHILDENEDEFVIDLYSLGPDLLTQLWEFTEKKSKSSVILSPFSLVQANTAFIDD</sequence>
<dbReference type="InterPro" id="IPR003817">
    <property type="entry name" value="PS_Dcarbxylase"/>
</dbReference>
<comment type="cofactor">
    <cofactor evidence="1">
        <name>pyruvate</name>
        <dbReference type="ChEBI" id="CHEBI:15361"/>
    </cofactor>
</comment>
<organism evidence="16 17">
    <name type="scientific">Rhizopus oryzae</name>
    <name type="common">Mucormycosis agent</name>
    <name type="synonym">Rhizopus arrhizus var. delemar</name>
    <dbReference type="NCBI Taxonomy" id="64495"/>
    <lineage>
        <taxon>Eukaryota</taxon>
        <taxon>Fungi</taxon>
        <taxon>Fungi incertae sedis</taxon>
        <taxon>Mucoromycota</taxon>
        <taxon>Mucoromycotina</taxon>
        <taxon>Mucoromycetes</taxon>
        <taxon>Mucorales</taxon>
        <taxon>Mucorineae</taxon>
        <taxon>Rhizopodaceae</taxon>
        <taxon>Rhizopus</taxon>
    </lineage>
</organism>
<dbReference type="EC" id="4.1.1.65" evidence="3"/>
<evidence type="ECO:0000256" key="10">
    <source>
        <dbReference type="ARBA" id="ARBA00023264"/>
    </source>
</evidence>
<dbReference type="EMBL" id="JAANIT010001198">
    <property type="protein sequence ID" value="KAG1541657.1"/>
    <property type="molecule type" value="Genomic_DNA"/>
</dbReference>
<evidence type="ECO:0000256" key="14">
    <source>
        <dbReference type="SAM" id="MobiDB-lite"/>
    </source>
</evidence>
<dbReference type="InterPro" id="IPR055129">
    <property type="entry name" value="YEATS_dom"/>
</dbReference>
<feature type="compositionally biased region" description="Polar residues" evidence="14">
    <location>
        <begin position="510"/>
        <end position="519"/>
    </location>
</feature>
<keyword evidence="10" id="KW-1208">Phospholipid metabolism</keyword>
<evidence type="ECO:0000256" key="6">
    <source>
        <dbReference type="ARBA" id="ARBA00023098"/>
    </source>
</evidence>
<accession>A0A9P6Y843</accession>
<dbReference type="Pfam" id="PF17035">
    <property type="entry name" value="BET"/>
    <property type="match status" value="1"/>
</dbReference>
<comment type="pathway">
    <text evidence="2">Lipid metabolism.</text>
</comment>
<keyword evidence="6" id="KW-0443">Lipid metabolism</keyword>
<dbReference type="Pfam" id="PF03366">
    <property type="entry name" value="YEATS"/>
    <property type="match status" value="1"/>
</dbReference>
<evidence type="ECO:0000256" key="4">
    <source>
        <dbReference type="ARBA" id="ARBA00022516"/>
    </source>
</evidence>
<keyword evidence="5" id="KW-0210">Decarboxylase</keyword>
<evidence type="ECO:0000256" key="7">
    <source>
        <dbReference type="ARBA" id="ARBA00023209"/>
    </source>
</evidence>
<proteinExistence type="predicted"/>
<comment type="caution">
    <text evidence="16">The sequence shown here is derived from an EMBL/GenBank/DDBJ whole genome shotgun (WGS) entry which is preliminary data.</text>
</comment>
<keyword evidence="9 13" id="KW-0539">Nucleus</keyword>
<evidence type="ECO:0000256" key="3">
    <source>
        <dbReference type="ARBA" id="ARBA00012243"/>
    </source>
</evidence>
<dbReference type="InterPro" id="IPR038704">
    <property type="entry name" value="YEAST_sf"/>
</dbReference>
<feature type="region of interest" description="Disordered" evidence="14">
    <location>
        <begin position="486"/>
        <end position="519"/>
    </location>
</feature>
<dbReference type="PANTHER" id="PTHR10067">
    <property type="entry name" value="PHOSPHATIDYLSERINE DECARBOXYLASE"/>
    <property type="match status" value="1"/>
</dbReference>
<evidence type="ECO:0000313" key="17">
    <source>
        <dbReference type="Proteomes" id="UP000717996"/>
    </source>
</evidence>
<comment type="pathway">
    <text evidence="12">Phospholipid metabolism; phosphatidylethanolamine biosynthesis.</text>
</comment>
<reference evidence="16" key="1">
    <citation type="journal article" date="2020" name="Microb. Genom.">
        <title>Genetic diversity of clinical and environmental Mucorales isolates obtained from an investigation of mucormycosis cases among solid organ transplant recipients.</title>
        <authorList>
            <person name="Nguyen M.H."/>
            <person name="Kaul D."/>
            <person name="Muto C."/>
            <person name="Cheng S.J."/>
            <person name="Richter R.A."/>
            <person name="Bruno V.M."/>
            <person name="Liu G."/>
            <person name="Beyhan S."/>
            <person name="Sundermann A.J."/>
            <person name="Mounaud S."/>
            <person name="Pasculle A.W."/>
            <person name="Nierman W.C."/>
            <person name="Driscoll E."/>
            <person name="Cumbie R."/>
            <person name="Clancy C.J."/>
            <person name="Dupont C.L."/>
        </authorList>
    </citation>
    <scope>NUCLEOTIDE SEQUENCE</scope>
    <source>
        <strain evidence="16">GL16</strain>
    </source>
</reference>
<dbReference type="Pfam" id="PF02666">
    <property type="entry name" value="PS_Dcarbxylase"/>
    <property type="match status" value="1"/>
</dbReference>
<evidence type="ECO:0000256" key="8">
    <source>
        <dbReference type="ARBA" id="ARBA00023239"/>
    </source>
</evidence>
<dbReference type="GO" id="GO:0004609">
    <property type="term" value="F:phosphatidylserine decarboxylase activity"/>
    <property type="evidence" value="ECO:0007669"/>
    <property type="project" value="UniProtKB-EC"/>
</dbReference>
<evidence type="ECO:0000256" key="5">
    <source>
        <dbReference type="ARBA" id="ARBA00022793"/>
    </source>
</evidence>
<evidence type="ECO:0000256" key="9">
    <source>
        <dbReference type="ARBA" id="ARBA00023242"/>
    </source>
</evidence>
<dbReference type="PROSITE" id="PS51037">
    <property type="entry name" value="YEATS"/>
    <property type="match status" value="1"/>
</dbReference>
<evidence type="ECO:0000256" key="2">
    <source>
        <dbReference type="ARBA" id="ARBA00005189"/>
    </source>
</evidence>
<evidence type="ECO:0000256" key="11">
    <source>
        <dbReference type="ARBA" id="ARBA00023317"/>
    </source>
</evidence>
<dbReference type="AlphaFoldDB" id="A0A9P6Y843"/>
<dbReference type="Gene3D" id="2.60.40.1970">
    <property type="entry name" value="YEATS domain"/>
    <property type="match status" value="1"/>
</dbReference>
<comment type="subcellular location">
    <subcellularLocation>
        <location evidence="13">Nucleus</location>
    </subcellularLocation>
</comment>
<gene>
    <name evidence="16" type="ORF">G6F51_007756</name>
</gene>
<dbReference type="PANTHER" id="PTHR10067:SF17">
    <property type="entry name" value="PHOSPHATIDYLSERINE DECARBOXYLASE PROENZYME 2"/>
    <property type="match status" value="1"/>
</dbReference>
<evidence type="ECO:0000256" key="13">
    <source>
        <dbReference type="PROSITE-ProRule" id="PRU00376"/>
    </source>
</evidence>
<dbReference type="InterPro" id="IPR033177">
    <property type="entry name" value="PSD-B"/>
</dbReference>
<keyword evidence="7" id="KW-0594">Phospholipid biosynthesis</keyword>
<keyword evidence="11" id="KW-0670">Pyruvate</keyword>
<feature type="domain" description="YEATS" evidence="15">
    <location>
        <begin position="271"/>
        <end position="474"/>
    </location>
</feature>
<evidence type="ECO:0000256" key="12">
    <source>
        <dbReference type="ARBA" id="ARBA00024326"/>
    </source>
</evidence>
<dbReference type="Proteomes" id="UP000717996">
    <property type="component" value="Unassembled WGS sequence"/>
</dbReference>
<keyword evidence="4" id="KW-0444">Lipid biosynthesis</keyword>